<name>A0ABY0IN00_9RHOO</name>
<evidence type="ECO:0000313" key="1">
    <source>
        <dbReference type="EMBL" id="RZT76600.1"/>
    </source>
</evidence>
<dbReference type="RefSeq" id="WP_014235761.1">
    <property type="nucleotide sequence ID" value="NZ_SHKM01000002.1"/>
</dbReference>
<reference evidence="1 2" key="1">
    <citation type="submission" date="2019-02" db="EMBL/GenBank/DDBJ databases">
        <title>Genomic Encyclopedia of Type Strains, Phase IV (KMG-IV): sequencing the most valuable type-strain genomes for metagenomic binning, comparative biology and taxonomic classification.</title>
        <authorList>
            <person name="Goeker M."/>
        </authorList>
    </citation>
    <scope>NUCLEOTIDE SEQUENCE [LARGE SCALE GENOMIC DNA]</scope>
    <source>
        <strain evidence="1 2">DSM 21223</strain>
    </source>
</reference>
<accession>A0ABY0IN00</accession>
<organism evidence="1 2">
    <name type="scientific">Azospira oryzae</name>
    <dbReference type="NCBI Taxonomy" id="146939"/>
    <lineage>
        <taxon>Bacteria</taxon>
        <taxon>Pseudomonadati</taxon>
        <taxon>Pseudomonadota</taxon>
        <taxon>Betaproteobacteria</taxon>
        <taxon>Rhodocyclales</taxon>
        <taxon>Rhodocyclaceae</taxon>
        <taxon>Azospira</taxon>
    </lineage>
</organism>
<dbReference type="InterPro" id="IPR029016">
    <property type="entry name" value="GAF-like_dom_sf"/>
</dbReference>
<keyword evidence="2" id="KW-1185">Reference proteome</keyword>
<protein>
    <recommendedName>
        <fullName evidence="3">DUF484 family protein</fullName>
    </recommendedName>
</protein>
<evidence type="ECO:0000313" key="2">
    <source>
        <dbReference type="Proteomes" id="UP000292136"/>
    </source>
</evidence>
<comment type="caution">
    <text evidence="1">The sequence shown here is derived from an EMBL/GenBank/DDBJ whole genome shotgun (WGS) entry which is preliminary data.</text>
</comment>
<dbReference type="Pfam" id="PF04340">
    <property type="entry name" value="DUF484"/>
    <property type="match status" value="1"/>
</dbReference>
<proteinExistence type="predicted"/>
<dbReference type="PANTHER" id="PTHR38765">
    <property type="entry name" value="DUF484 DOMAIN-CONTAINING PROTEIN"/>
    <property type="match status" value="1"/>
</dbReference>
<dbReference type="Proteomes" id="UP000292136">
    <property type="component" value="Unassembled WGS sequence"/>
</dbReference>
<sequence>MSDIQTPRLSGADVAEYLEHNPQFFEEHADLISRLVIPHPHGGRAISITERQMLTLRDKNKALEGKMAELLGFGEANDAISEKMHRLAVALVAATTFQAVIHILDFHLKEDFAIPHVALRLWDQPEGVGELPEFAAVSEELQVFAETLGRPYCGSTSGFETSTWFGDTSAHIRSQALVALRNGGGTFGMIAMGSESMDRFYADMGTLYLERLGEIVSAAIGRALRH</sequence>
<dbReference type="InterPro" id="IPR007435">
    <property type="entry name" value="DUF484"/>
</dbReference>
<evidence type="ECO:0008006" key="3">
    <source>
        <dbReference type="Google" id="ProtNLM"/>
    </source>
</evidence>
<gene>
    <name evidence="1" type="ORF">EV678_2479</name>
</gene>
<dbReference type="EMBL" id="SHKM01000002">
    <property type="protein sequence ID" value="RZT76600.1"/>
    <property type="molecule type" value="Genomic_DNA"/>
</dbReference>
<dbReference type="PANTHER" id="PTHR38765:SF1">
    <property type="entry name" value="DUF484 DOMAIN-CONTAINING PROTEIN"/>
    <property type="match status" value="1"/>
</dbReference>
<dbReference type="Gene3D" id="3.30.450.40">
    <property type="match status" value="1"/>
</dbReference>